<keyword evidence="1 8" id="KW-0436">Ligase</keyword>
<dbReference type="Proteomes" id="UP000286260">
    <property type="component" value="Unassembled WGS sequence"/>
</dbReference>
<dbReference type="Pfam" id="PF00501">
    <property type="entry name" value="AMP-binding"/>
    <property type="match status" value="1"/>
</dbReference>
<evidence type="ECO:0000256" key="3">
    <source>
        <dbReference type="ARBA" id="ARBA00023098"/>
    </source>
</evidence>
<keyword evidence="10" id="KW-1185">Reference proteome</keyword>
<proteinExistence type="predicted"/>
<dbReference type="InterPro" id="IPR042099">
    <property type="entry name" value="ANL_N_sf"/>
</dbReference>
<dbReference type="EMBL" id="WNDD01000018">
    <property type="protein sequence ID" value="MTV03096.1"/>
    <property type="molecule type" value="Genomic_DNA"/>
</dbReference>
<dbReference type="EMBL" id="WNDA01000015">
    <property type="protein sequence ID" value="MTU69518.1"/>
    <property type="molecule type" value="Genomic_DNA"/>
</dbReference>
<gene>
    <name evidence="8" type="ORF">DW828_12200</name>
    <name evidence="5" type="ORF">GMD82_13265</name>
    <name evidence="6" type="ORF">GMD92_10620</name>
    <name evidence="7" type="ORF">GME02_15915</name>
</gene>
<dbReference type="PANTHER" id="PTHR43272">
    <property type="entry name" value="LONG-CHAIN-FATTY-ACID--COA LIGASE"/>
    <property type="match status" value="1"/>
</dbReference>
<dbReference type="PANTHER" id="PTHR43272:SF32">
    <property type="entry name" value="AMP-DEPENDENT SYNTHETASE_LIGASE DOMAIN-CONTAINING PROTEIN"/>
    <property type="match status" value="1"/>
</dbReference>
<evidence type="ECO:0000256" key="2">
    <source>
        <dbReference type="ARBA" id="ARBA00022832"/>
    </source>
</evidence>
<dbReference type="PROSITE" id="PS00455">
    <property type="entry name" value="AMP_BINDING"/>
    <property type="match status" value="1"/>
</dbReference>
<reference evidence="8 9" key="1">
    <citation type="submission" date="2018-08" db="EMBL/GenBank/DDBJ databases">
        <title>A genome reference for cultivated species of the human gut microbiota.</title>
        <authorList>
            <person name="Zou Y."/>
            <person name="Xue W."/>
            <person name="Luo G."/>
        </authorList>
    </citation>
    <scope>NUCLEOTIDE SEQUENCE [LARGE SCALE GENOMIC DNA]</scope>
    <source>
        <strain evidence="8 9">AM34-17</strain>
    </source>
</reference>
<evidence type="ECO:0000313" key="12">
    <source>
        <dbReference type="Proteomes" id="UP000482671"/>
    </source>
</evidence>
<feature type="domain" description="AMP-dependent synthetase/ligase" evidence="4">
    <location>
        <begin position="11"/>
        <end position="430"/>
    </location>
</feature>
<dbReference type="AlphaFoldDB" id="A0A3E4ZBT2"/>
<dbReference type="GO" id="GO:0004467">
    <property type="term" value="F:long-chain fatty acid-CoA ligase activity"/>
    <property type="evidence" value="ECO:0007669"/>
    <property type="project" value="TreeGrafter"/>
</dbReference>
<dbReference type="RefSeq" id="WP_005651458.1">
    <property type="nucleotide sequence ID" value="NZ_CABIXG010000006.1"/>
</dbReference>
<dbReference type="EMBL" id="WNCN01000017">
    <property type="protein sequence ID" value="MTU40409.1"/>
    <property type="molecule type" value="Genomic_DNA"/>
</dbReference>
<dbReference type="STRING" id="46503.ERS852463_02773"/>
<evidence type="ECO:0000313" key="9">
    <source>
        <dbReference type="Proteomes" id="UP000286260"/>
    </source>
</evidence>
<dbReference type="GO" id="GO:0016020">
    <property type="term" value="C:membrane"/>
    <property type="evidence" value="ECO:0007669"/>
    <property type="project" value="TreeGrafter"/>
</dbReference>
<evidence type="ECO:0000313" key="7">
    <source>
        <dbReference type="EMBL" id="MTV03096.1"/>
    </source>
</evidence>
<evidence type="ECO:0000256" key="1">
    <source>
        <dbReference type="ARBA" id="ARBA00022598"/>
    </source>
</evidence>
<accession>A0A3E4ZBT2</accession>
<name>A0A3E4ZBT2_9BACT</name>
<dbReference type="Proteomes" id="UP000434916">
    <property type="component" value="Unassembled WGS sequence"/>
</dbReference>
<protein>
    <submittedName>
        <fullName evidence="6">AMP-binding protein</fullName>
    </submittedName>
    <submittedName>
        <fullName evidence="8">Long-chain fatty acid--CoA ligase</fullName>
    </submittedName>
</protein>
<comment type="caution">
    <text evidence="6">The sequence shown here is derived from an EMBL/GenBank/DDBJ whole genome shotgun (WGS) entry which is preliminary data.</text>
</comment>
<evidence type="ECO:0000313" key="10">
    <source>
        <dbReference type="Proteomes" id="UP000434916"/>
    </source>
</evidence>
<dbReference type="Proteomes" id="UP000482671">
    <property type="component" value="Unassembled WGS sequence"/>
</dbReference>
<evidence type="ECO:0000259" key="4">
    <source>
        <dbReference type="Pfam" id="PF00501"/>
    </source>
</evidence>
<evidence type="ECO:0000313" key="6">
    <source>
        <dbReference type="EMBL" id="MTU69518.1"/>
    </source>
</evidence>
<evidence type="ECO:0000313" key="5">
    <source>
        <dbReference type="EMBL" id="MTU40409.1"/>
    </source>
</evidence>
<reference evidence="10 11" key="2">
    <citation type="journal article" date="2019" name="Nat. Med.">
        <title>A library of human gut bacterial isolates paired with longitudinal multiomics data enables mechanistic microbiome research.</title>
        <authorList>
            <person name="Poyet M."/>
            <person name="Groussin M."/>
            <person name="Gibbons S.M."/>
            <person name="Avila-Pacheco J."/>
            <person name="Jiang X."/>
            <person name="Kearney S.M."/>
            <person name="Perrotta A.R."/>
            <person name="Berdy B."/>
            <person name="Zhao S."/>
            <person name="Lieberman T.D."/>
            <person name="Swanson P.K."/>
            <person name="Smith M."/>
            <person name="Roesemann S."/>
            <person name="Alexander J.E."/>
            <person name="Rich S.A."/>
            <person name="Livny J."/>
            <person name="Vlamakis H."/>
            <person name="Clish C."/>
            <person name="Bullock K."/>
            <person name="Deik A."/>
            <person name="Scott J."/>
            <person name="Pierce K.A."/>
            <person name="Xavier R.J."/>
            <person name="Alm E.J."/>
        </authorList>
    </citation>
    <scope>NUCLEOTIDE SEQUENCE [LARGE SCALE GENOMIC DNA]</scope>
    <source>
        <strain evidence="7 12">BIOML-A11</strain>
        <strain evidence="6 11">BIOML-A16</strain>
        <strain evidence="5 10">BIOML-A29</strain>
    </source>
</reference>
<dbReference type="InterPro" id="IPR000873">
    <property type="entry name" value="AMP-dep_synth/lig_dom"/>
</dbReference>
<keyword evidence="3" id="KW-0443">Lipid metabolism</keyword>
<evidence type="ECO:0000313" key="11">
    <source>
        <dbReference type="Proteomes" id="UP000448908"/>
    </source>
</evidence>
<dbReference type="CDD" id="cd05907">
    <property type="entry name" value="VL_LC_FACS_like"/>
    <property type="match status" value="1"/>
</dbReference>
<dbReference type="Proteomes" id="UP000448908">
    <property type="component" value="Unassembled WGS sequence"/>
</dbReference>
<dbReference type="EMBL" id="QSII01000016">
    <property type="protein sequence ID" value="RHC83851.1"/>
    <property type="molecule type" value="Genomic_DNA"/>
</dbReference>
<dbReference type="InterPro" id="IPR020845">
    <property type="entry name" value="AMP-binding_CS"/>
</dbReference>
<keyword evidence="2" id="KW-0276">Fatty acid metabolism</keyword>
<dbReference type="Pfam" id="PF23562">
    <property type="entry name" value="AMP-binding_C_3"/>
    <property type="match status" value="1"/>
</dbReference>
<sequence>MIYYHYAELVHRQAEKYGSRTALKYRDNATGKWLKISWKEFSEKVMLTAKAMAEFGIEVQDNIGVYSQNMPQCFYTDFGAYANRVVSIPMYATNSPGQIEYIINDAHIHTLFVGEQLQYNNAFKVQKESQYLKRLVVFDPAVKLNPEDKTSIYFDDFLRLGDNAHAETTVKIRTNEAVPEDLATIIYTSGTTGESKGVMLHHSNYLEAMRIHDIRLPMVTDKDLSMCFLPLTHIFEKAWSYYCLHKGVTIAINQDPKMIQKTLPEVHPTLMCNVPRFWEKVYAGVHEKINSSSSTMKKIFLDAIETGRKYNLEYKNKSIPAPFGLKLKFEMYNKTVFNLLKRVLGIERGRFFPVAGAPLSDTVNEFLQSVNIPIVYGYGLSETTATVCFYPEIGFQFGSIGEVMPDVQVRIDPENSEILVKGKTVMSGYYNKPAENEKAFTEDGYFRTGDAGRMEGNTLFFTERIKDLYKTSNGKYIAPQAIEMVMSGDQYIEQIAVIGDQRKFVSALIVPAYPLLEKYAEEKGLAVGSRKELVRNKEILRLIETHIEENQKNLASYEKIKRFTLLSEPFTMGAELTDTLKLRRSVILKKYADPIEKMYEEASNMWGSNPV</sequence>
<dbReference type="Gene3D" id="3.40.50.12780">
    <property type="entry name" value="N-terminal domain of ligase-like"/>
    <property type="match status" value="1"/>
</dbReference>
<organism evidence="6 11">
    <name type="scientific">Parabacteroides merdae</name>
    <dbReference type="NCBI Taxonomy" id="46503"/>
    <lineage>
        <taxon>Bacteria</taxon>
        <taxon>Pseudomonadati</taxon>
        <taxon>Bacteroidota</taxon>
        <taxon>Bacteroidia</taxon>
        <taxon>Bacteroidales</taxon>
        <taxon>Tannerellaceae</taxon>
        <taxon>Parabacteroides</taxon>
    </lineage>
</organism>
<dbReference type="SUPFAM" id="SSF56801">
    <property type="entry name" value="Acetyl-CoA synthetase-like"/>
    <property type="match status" value="1"/>
</dbReference>
<evidence type="ECO:0000313" key="8">
    <source>
        <dbReference type="EMBL" id="RHC83851.1"/>
    </source>
</evidence>